<evidence type="ECO:0000256" key="6">
    <source>
        <dbReference type="ARBA" id="ARBA00023004"/>
    </source>
</evidence>
<evidence type="ECO:0000256" key="7">
    <source>
        <dbReference type="ARBA" id="ARBA00023033"/>
    </source>
</evidence>
<dbReference type="InterPro" id="IPR017972">
    <property type="entry name" value="Cyt_P450_CS"/>
</dbReference>
<evidence type="ECO:0000256" key="9">
    <source>
        <dbReference type="RuleBase" id="RU000461"/>
    </source>
</evidence>
<dbReference type="InterPro" id="IPR047146">
    <property type="entry name" value="Cyt_P450_E_CYP52_fungi"/>
</dbReference>
<dbReference type="GO" id="GO:0005506">
    <property type="term" value="F:iron ion binding"/>
    <property type="evidence" value="ECO:0007669"/>
    <property type="project" value="InterPro"/>
</dbReference>
<dbReference type="AlphaFoldDB" id="A0A067NFM4"/>
<dbReference type="VEuPathDB" id="FungiDB:PLEOSDRAFT_1079843"/>
<dbReference type="PROSITE" id="PS51257">
    <property type="entry name" value="PROKAR_LIPOPROTEIN"/>
    <property type="match status" value="1"/>
</dbReference>
<keyword evidence="5 9" id="KW-0560">Oxidoreductase</keyword>
<dbReference type="PRINTS" id="PR00463">
    <property type="entry name" value="EP450I"/>
</dbReference>
<dbReference type="Gene3D" id="1.10.630.10">
    <property type="entry name" value="Cytochrome P450"/>
    <property type="match status" value="1"/>
</dbReference>
<keyword evidence="10" id="KW-0472">Membrane</keyword>
<dbReference type="PRINTS" id="PR00385">
    <property type="entry name" value="P450"/>
</dbReference>
<dbReference type="SUPFAM" id="SSF48264">
    <property type="entry name" value="Cytochrome P450"/>
    <property type="match status" value="1"/>
</dbReference>
<dbReference type="Proteomes" id="UP000027073">
    <property type="component" value="Unassembled WGS sequence"/>
</dbReference>
<keyword evidence="3 8" id="KW-0349">Heme</keyword>
<dbReference type="InterPro" id="IPR001128">
    <property type="entry name" value="Cyt_P450"/>
</dbReference>
<keyword evidence="7 9" id="KW-0503">Monooxygenase</keyword>
<dbReference type="InParanoid" id="A0A067NFM4"/>
<dbReference type="HOGENOM" id="CLU_001570_27_0_1"/>
<evidence type="ECO:0000256" key="2">
    <source>
        <dbReference type="ARBA" id="ARBA00010617"/>
    </source>
</evidence>
<keyword evidence="4 8" id="KW-0479">Metal-binding</keyword>
<dbReference type="PANTHER" id="PTHR24287">
    <property type="entry name" value="P450, PUTATIVE (EUROFUNG)-RELATED"/>
    <property type="match status" value="1"/>
</dbReference>
<gene>
    <name evidence="11" type="ORF">PLEOSDRAFT_1079843</name>
</gene>
<dbReference type="OrthoDB" id="1470350at2759"/>
<evidence type="ECO:0000256" key="1">
    <source>
        <dbReference type="ARBA" id="ARBA00001971"/>
    </source>
</evidence>
<dbReference type="Pfam" id="PF00067">
    <property type="entry name" value="p450"/>
    <property type="match status" value="1"/>
</dbReference>
<evidence type="ECO:0000256" key="3">
    <source>
        <dbReference type="ARBA" id="ARBA00022617"/>
    </source>
</evidence>
<evidence type="ECO:0000256" key="10">
    <source>
        <dbReference type="SAM" id="Phobius"/>
    </source>
</evidence>
<name>A0A067NFM4_PLEO1</name>
<dbReference type="PROSITE" id="PS00086">
    <property type="entry name" value="CYTOCHROME_P450"/>
    <property type="match status" value="1"/>
</dbReference>
<keyword evidence="6 8" id="KW-0408">Iron</keyword>
<reference evidence="12" key="1">
    <citation type="journal article" date="2014" name="Proc. Natl. Acad. Sci. U.S.A.">
        <title>Extensive sampling of basidiomycete genomes demonstrates inadequacy of the white-rot/brown-rot paradigm for wood decay fungi.</title>
        <authorList>
            <person name="Riley R."/>
            <person name="Salamov A.A."/>
            <person name="Brown D.W."/>
            <person name="Nagy L.G."/>
            <person name="Floudas D."/>
            <person name="Held B.W."/>
            <person name="Levasseur A."/>
            <person name="Lombard V."/>
            <person name="Morin E."/>
            <person name="Otillar R."/>
            <person name="Lindquist E.A."/>
            <person name="Sun H."/>
            <person name="LaButti K.M."/>
            <person name="Schmutz J."/>
            <person name="Jabbour D."/>
            <person name="Luo H."/>
            <person name="Baker S.E."/>
            <person name="Pisabarro A.G."/>
            <person name="Walton J.D."/>
            <person name="Blanchette R.A."/>
            <person name="Henrissat B."/>
            <person name="Martin F."/>
            <person name="Cullen D."/>
            <person name="Hibbett D.S."/>
            <person name="Grigoriev I.V."/>
        </authorList>
    </citation>
    <scope>NUCLEOTIDE SEQUENCE [LARGE SCALE GENOMIC DNA]</scope>
    <source>
        <strain evidence="12">PC15</strain>
    </source>
</reference>
<dbReference type="InterPro" id="IPR036396">
    <property type="entry name" value="Cyt_P450_sf"/>
</dbReference>
<keyword evidence="10" id="KW-1133">Transmembrane helix</keyword>
<dbReference type="InterPro" id="IPR002401">
    <property type="entry name" value="Cyt_P450_E_grp-I"/>
</dbReference>
<evidence type="ECO:0000313" key="11">
    <source>
        <dbReference type="EMBL" id="KDQ22581.1"/>
    </source>
</evidence>
<dbReference type="GO" id="GO:0004497">
    <property type="term" value="F:monooxygenase activity"/>
    <property type="evidence" value="ECO:0007669"/>
    <property type="project" value="UniProtKB-KW"/>
</dbReference>
<evidence type="ECO:0000256" key="8">
    <source>
        <dbReference type="PIRSR" id="PIRSR602401-1"/>
    </source>
</evidence>
<feature type="transmembrane region" description="Helical" evidence="10">
    <location>
        <begin position="36"/>
        <end position="54"/>
    </location>
</feature>
<keyword evidence="10" id="KW-0812">Transmembrane</keyword>
<evidence type="ECO:0000313" key="12">
    <source>
        <dbReference type="Proteomes" id="UP000027073"/>
    </source>
</evidence>
<dbReference type="EMBL" id="KL198014">
    <property type="protein sequence ID" value="KDQ22581.1"/>
    <property type="molecule type" value="Genomic_DNA"/>
</dbReference>
<accession>A0A067NFM4</accession>
<comment type="cofactor">
    <cofactor evidence="1 8">
        <name>heme</name>
        <dbReference type="ChEBI" id="CHEBI:30413"/>
    </cofactor>
</comment>
<protein>
    <submittedName>
        <fullName evidence="11">Uncharacterized protein</fullName>
    </submittedName>
</protein>
<organism evidence="11 12">
    <name type="scientific">Pleurotus ostreatus (strain PC15)</name>
    <name type="common">Oyster mushroom</name>
    <dbReference type="NCBI Taxonomy" id="1137138"/>
    <lineage>
        <taxon>Eukaryota</taxon>
        <taxon>Fungi</taxon>
        <taxon>Dikarya</taxon>
        <taxon>Basidiomycota</taxon>
        <taxon>Agaricomycotina</taxon>
        <taxon>Agaricomycetes</taxon>
        <taxon>Agaricomycetidae</taxon>
        <taxon>Agaricales</taxon>
        <taxon>Pleurotineae</taxon>
        <taxon>Pleurotaceae</taxon>
        <taxon>Pleurotus</taxon>
    </lineage>
</organism>
<dbReference type="GO" id="GO:0016705">
    <property type="term" value="F:oxidoreductase activity, acting on paired donors, with incorporation or reduction of molecular oxygen"/>
    <property type="evidence" value="ECO:0007669"/>
    <property type="project" value="InterPro"/>
</dbReference>
<feature type="binding site" description="axial binding residue" evidence="8">
    <location>
        <position position="510"/>
    </location>
    <ligand>
        <name>heme</name>
        <dbReference type="ChEBI" id="CHEBI:30413"/>
    </ligand>
    <ligandPart>
        <name>Fe</name>
        <dbReference type="ChEBI" id="CHEBI:18248"/>
    </ligandPart>
</feature>
<sequence length="586" mass="66209">MHPARYRARLFLDVCRVFILPSTVLSCILRIVRVDLGLFAFPIYPAFIVAWAVAKGITTNVAQAREAAQFGAKPIPRVQGKWPGNIDVLLRMMAAFKTSYVCDVYLQLFEEYQSTTLNTRILWCDTIITMDQEHSKFVLSTGFQRFWRGTAQKERMEMFLGEGIFNRDDDHRSTARPFFARDRISDFEIFERCATQTLAIINNLSASSQPCEVQDLFSRFTLDAASEFLFGHNLGTLSGALPIAGKTAMGPKGSATHDSWGSFAQAFEMAQQIVTTRARLGYFWPLFELFRDKTSPHTAAIRRWLDPLVREALEQKKARSPDGGPSPLGEKNFMQHLADSTEDPVLIRDQLLSMLLASRDTTACLLTFVVYFMALHPEVAQKLRAEVLEHCGVDGTPTVDRIRNLKYMRAVIKETLRLFPPVPLNVRETRGAACALPPPDATYANDGAPLYMPSRTLIMYFPILTQRSKALWGADADEFDPERWVDGERLERFLANPSMWAPFSAGPRICIGQEYAYNEASYILVRVLQQFDRFTLALDAQPEGSLPPGEWKSRTGRQAVEQVWPGSAMTLYIKGGLWVHFGKSDR</sequence>
<dbReference type="STRING" id="1137138.A0A067NFM4"/>
<evidence type="ECO:0000256" key="4">
    <source>
        <dbReference type="ARBA" id="ARBA00022723"/>
    </source>
</evidence>
<proteinExistence type="inferred from homology"/>
<comment type="similarity">
    <text evidence="2 9">Belongs to the cytochrome P450 family.</text>
</comment>
<evidence type="ECO:0000256" key="5">
    <source>
        <dbReference type="ARBA" id="ARBA00023002"/>
    </source>
</evidence>
<dbReference type="GO" id="GO:0020037">
    <property type="term" value="F:heme binding"/>
    <property type="evidence" value="ECO:0007669"/>
    <property type="project" value="InterPro"/>
</dbReference>
<dbReference type="PANTHER" id="PTHR24287:SF1">
    <property type="entry name" value="P450, PUTATIVE (EUROFUNG)-RELATED"/>
    <property type="match status" value="1"/>
</dbReference>